<dbReference type="CDD" id="cd02440">
    <property type="entry name" value="AdoMet_MTases"/>
    <property type="match status" value="1"/>
</dbReference>
<keyword evidence="2" id="KW-0489">Methyltransferase</keyword>
<dbReference type="GO" id="GO:0008168">
    <property type="term" value="F:methyltransferase activity"/>
    <property type="evidence" value="ECO:0007669"/>
    <property type="project" value="UniProtKB-KW"/>
</dbReference>
<evidence type="ECO:0000313" key="2">
    <source>
        <dbReference type="EMBL" id="SBV29080.1"/>
    </source>
</evidence>
<keyword evidence="3" id="KW-1185">Reference proteome</keyword>
<dbReference type="Gene3D" id="3.40.50.150">
    <property type="entry name" value="Vaccinia Virus protein VP39"/>
    <property type="match status" value="1"/>
</dbReference>
<dbReference type="PATRIC" id="fig|307121.4.peg.4742"/>
<dbReference type="SUPFAM" id="SSF53335">
    <property type="entry name" value="S-adenosyl-L-methionine-dependent methyltransferases"/>
    <property type="match status" value="1"/>
</dbReference>
<dbReference type="PANTHER" id="PTHR43591">
    <property type="entry name" value="METHYLTRANSFERASE"/>
    <property type="match status" value="1"/>
</dbReference>
<protein>
    <submittedName>
        <fullName evidence="2">Methyltransferase domain-containing protein</fullName>
    </submittedName>
</protein>
<dbReference type="Proteomes" id="UP000199393">
    <property type="component" value="Chromosome I"/>
</dbReference>
<dbReference type="InterPro" id="IPR013216">
    <property type="entry name" value="Methyltransf_11"/>
</dbReference>
<feature type="domain" description="Methyltransferase type 11" evidence="1">
    <location>
        <begin position="49"/>
        <end position="143"/>
    </location>
</feature>
<evidence type="ECO:0000313" key="3">
    <source>
        <dbReference type="Proteomes" id="UP000199393"/>
    </source>
</evidence>
<organism evidence="2 3">
    <name type="scientific">Micromonospora krabiensis</name>
    <dbReference type="NCBI Taxonomy" id="307121"/>
    <lineage>
        <taxon>Bacteria</taxon>
        <taxon>Bacillati</taxon>
        <taxon>Actinomycetota</taxon>
        <taxon>Actinomycetes</taxon>
        <taxon>Micromonosporales</taxon>
        <taxon>Micromonosporaceae</taxon>
        <taxon>Micromonospora</taxon>
    </lineage>
</organism>
<dbReference type="Pfam" id="PF08241">
    <property type="entry name" value="Methyltransf_11"/>
    <property type="match status" value="1"/>
</dbReference>
<reference evidence="3" key="1">
    <citation type="submission" date="2016-06" db="EMBL/GenBank/DDBJ databases">
        <authorList>
            <person name="Varghese N."/>
        </authorList>
    </citation>
    <scope>NUCLEOTIDE SEQUENCE [LARGE SCALE GENOMIC DNA]</scope>
    <source>
        <strain evidence="3">DSM 45344</strain>
    </source>
</reference>
<dbReference type="AlphaFoldDB" id="A0A1C3N921"/>
<keyword evidence="2" id="KW-0808">Transferase</keyword>
<dbReference type="InterPro" id="IPR029063">
    <property type="entry name" value="SAM-dependent_MTases_sf"/>
</dbReference>
<proteinExistence type="predicted"/>
<dbReference type="EMBL" id="LT598496">
    <property type="protein sequence ID" value="SBV29080.1"/>
    <property type="molecule type" value="Genomic_DNA"/>
</dbReference>
<dbReference type="GO" id="GO:0032259">
    <property type="term" value="P:methylation"/>
    <property type="evidence" value="ECO:0007669"/>
    <property type="project" value="UniProtKB-KW"/>
</dbReference>
<dbReference type="STRING" id="307121.GA0070620_4645"/>
<accession>A0A1C3N921</accession>
<evidence type="ECO:0000259" key="1">
    <source>
        <dbReference type="Pfam" id="PF08241"/>
    </source>
</evidence>
<name>A0A1C3N921_9ACTN</name>
<gene>
    <name evidence="2" type="ORF">GA0070620_4645</name>
</gene>
<sequence length="251" mass="27513">MLCGVPLIDYYGPQGWGNESPPLRQRQHVATELVAKVLAEQAEPLPTVLDVGCGDGSFLAHLAATLPGQDVRWIGVDYSEHQLARAAALPYEFHRCDLGEGIPLPDASVDLVHAGEVLEHLYDPDRMLEECARVLRPGGHLVLTTPNLQAWYNRALFLAGIQPIFYETSTRSTEVGVGPLRRLKTDTIPVGHLRLFNRTALVDLLRREGFEPLTLRGAGFHGVPSAMAWLDTAMCRVPSLASILVVLAAKR</sequence>